<dbReference type="GO" id="GO:0009254">
    <property type="term" value="P:peptidoglycan turnover"/>
    <property type="evidence" value="ECO:0007669"/>
    <property type="project" value="TreeGrafter"/>
</dbReference>
<reference evidence="5" key="1">
    <citation type="submission" date="2018-05" db="EMBL/GenBank/DDBJ databases">
        <authorList>
            <person name="Lanie J.A."/>
            <person name="Ng W.-L."/>
            <person name="Kazmierczak K.M."/>
            <person name="Andrzejewski T.M."/>
            <person name="Davidsen T.M."/>
            <person name="Wayne K.J."/>
            <person name="Tettelin H."/>
            <person name="Glass J.I."/>
            <person name="Rusch D."/>
            <person name="Podicherti R."/>
            <person name="Tsui H.-C.T."/>
            <person name="Winkler M.E."/>
        </authorList>
    </citation>
    <scope>NUCLEOTIDE SEQUENCE</scope>
</reference>
<dbReference type="Gene3D" id="3.20.20.300">
    <property type="entry name" value="Glycoside hydrolase, family 3, N-terminal domain"/>
    <property type="match status" value="1"/>
</dbReference>
<sequence length="251" mass="27749">MITSPKDKSTLIGQMLMVGLQGTSPEDAKSFFDSLDGRPIGGVILYDQNMTSTPPSSHNILSPAQVKAFNETLQNLSETPLLIGVDQEGGQVNRLKKEYGFPTTKSWAHLGKINDVEETRKQAELTAQTLSDHGFNLNFAPVLDLTMNSSSFIAKKERCFSNNPYIVYEHAKVMIDSHLNHRILTAGKHFPGQGSSGEDTHEGFVDVSDSWSETELIPYKQLIENQSLNAVMTSHLFQRGLDPDHPATLSF</sequence>
<comment type="similarity">
    <text evidence="1">Belongs to the glycosyl hydrolase 3 family.</text>
</comment>
<dbReference type="EMBL" id="UINC01012709">
    <property type="protein sequence ID" value="SVA55341.1"/>
    <property type="molecule type" value="Genomic_DNA"/>
</dbReference>
<dbReference type="GO" id="GO:0005975">
    <property type="term" value="P:carbohydrate metabolic process"/>
    <property type="evidence" value="ECO:0007669"/>
    <property type="project" value="InterPro"/>
</dbReference>
<organism evidence="5">
    <name type="scientific">marine metagenome</name>
    <dbReference type="NCBI Taxonomy" id="408172"/>
    <lineage>
        <taxon>unclassified sequences</taxon>
        <taxon>metagenomes</taxon>
        <taxon>ecological metagenomes</taxon>
    </lineage>
</organism>
<feature type="non-terminal residue" evidence="5">
    <location>
        <position position="251"/>
    </location>
</feature>
<protein>
    <recommendedName>
        <fullName evidence="4">Glycoside hydrolase family 3 N-terminal domain-containing protein</fullName>
    </recommendedName>
</protein>
<dbReference type="PANTHER" id="PTHR30480">
    <property type="entry name" value="BETA-HEXOSAMINIDASE-RELATED"/>
    <property type="match status" value="1"/>
</dbReference>
<evidence type="ECO:0000313" key="5">
    <source>
        <dbReference type="EMBL" id="SVA55341.1"/>
    </source>
</evidence>
<dbReference type="InterPro" id="IPR017853">
    <property type="entry name" value="GH"/>
</dbReference>
<dbReference type="SUPFAM" id="SSF51445">
    <property type="entry name" value="(Trans)glycosidases"/>
    <property type="match status" value="1"/>
</dbReference>
<keyword evidence="2" id="KW-0378">Hydrolase</keyword>
<dbReference type="Pfam" id="PF00933">
    <property type="entry name" value="Glyco_hydro_3"/>
    <property type="match status" value="1"/>
</dbReference>
<accession>A0A381WST1</accession>
<gene>
    <name evidence="5" type="ORF">METZ01_LOCUS108195</name>
</gene>
<proteinExistence type="inferred from homology"/>
<name>A0A381WST1_9ZZZZ</name>
<keyword evidence="3" id="KW-0326">Glycosidase</keyword>
<dbReference type="InterPro" id="IPR001764">
    <property type="entry name" value="Glyco_hydro_3_N"/>
</dbReference>
<dbReference type="GO" id="GO:0004553">
    <property type="term" value="F:hydrolase activity, hydrolyzing O-glycosyl compounds"/>
    <property type="evidence" value="ECO:0007669"/>
    <property type="project" value="InterPro"/>
</dbReference>
<feature type="domain" description="Glycoside hydrolase family 3 N-terminal" evidence="4">
    <location>
        <begin position="12"/>
        <end position="250"/>
    </location>
</feature>
<evidence type="ECO:0000259" key="4">
    <source>
        <dbReference type="Pfam" id="PF00933"/>
    </source>
</evidence>
<evidence type="ECO:0000256" key="2">
    <source>
        <dbReference type="ARBA" id="ARBA00022801"/>
    </source>
</evidence>
<dbReference type="InterPro" id="IPR050226">
    <property type="entry name" value="NagZ_Beta-hexosaminidase"/>
</dbReference>
<dbReference type="InterPro" id="IPR036962">
    <property type="entry name" value="Glyco_hydro_3_N_sf"/>
</dbReference>
<dbReference type="AlphaFoldDB" id="A0A381WST1"/>
<evidence type="ECO:0000256" key="1">
    <source>
        <dbReference type="ARBA" id="ARBA00005336"/>
    </source>
</evidence>
<dbReference type="PANTHER" id="PTHR30480:SF16">
    <property type="entry name" value="GLYCOSIDE HYDROLASE FAMILY 3 DOMAIN PROTEIN"/>
    <property type="match status" value="1"/>
</dbReference>
<evidence type="ECO:0000256" key="3">
    <source>
        <dbReference type="ARBA" id="ARBA00023295"/>
    </source>
</evidence>